<protein>
    <recommendedName>
        <fullName evidence="4">AA1-like domain-containing protein</fullName>
    </recommendedName>
</protein>
<sequence>MRFSFLALALAGSTVVTAVESEYDRPDLTDTYWDVSISTQSGRPGYSIRDFNATFHSSITNAIEGKCHYSFVPQGTSAPAETDECSTGLKYEWDYTNVTFLEQTLVLGNDTFWIYGLSAKIETTRRSDGMSSTTKGNGRVDISHYCIKPGSGTYSGCGYANGCVSTKCNNEKTGAA</sequence>
<accession>A0A4Q4LYI7</accession>
<name>A0A4Q4LYI7_9PLEO</name>
<dbReference type="Proteomes" id="UP000292402">
    <property type="component" value="Unassembled WGS sequence"/>
</dbReference>
<organism evidence="2 3">
    <name type="scientific">Alternaria tenuissima</name>
    <dbReference type="NCBI Taxonomy" id="119927"/>
    <lineage>
        <taxon>Eukaryota</taxon>
        <taxon>Fungi</taxon>
        <taxon>Dikarya</taxon>
        <taxon>Ascomycota</taxon>
        <taxon>Pezizomycotina</taxon>
        <taxon>Dothideomycetes</taxon>
        <taxon>Pleosporomycetidae</taxon>
        <taxon>Pleosporales</taxon>
        <taxon>Pleosporineae</taxon>
        <taxon>Pleosporaceae</taxon>
        <taxon>Alternaria</taxon>
        <taxon>Alternaria sect. Alternaria</taxon>
        <taxon>Alternaria alternata complex</taxon>
    </lineage>
</organism>
<evidence type="ECO:0000313" key="3">
    <source>
        <dbReference type="Proteomes" id="UP000292402"/>
    </source>
</evidence>
<comment type="caution">
    <text evidence="2">The sequence shown here is derived from an EMBL/GenBank/DDBJ whole genome shotgun (WGS) entry which is preliminary data.</text>
</comment>
<dbReference type="EMBL" id="PDXA01000087">
    <property type="protein sequence ID" value="RYN27293.1"/>
    <property type="molecule type" value="Genomic_DNA"/>
</dbReference>
<evidence type="ECO:0000256" key="1">
    <source>
        <dbReference type="SAM" id="SignalP"/>
    </source>
</evidence>
<proteinExistence type="predicted"/>
<evidence type="ECO:0000313" key="2">
    <source>
        <dbReference type="EMBL" id="RYN27293.1"/>
    </source>
</evidence>
<feature type="signal peptide" evidence="1">
    <location>
        <begin position="1"/>
        <end position="18"/>
    </location>
</feature>
<evidence type="ECO:0008006" key="4">
    <source>
        <dbReference type="Google" id="ProtNLM"/>
    </source>
</evidence>
<feature type="chain" id="PRO_5020474876" description="AA1-like domain-containing protein" evidence="1">
    <location>
        <begin position="19"/>
        <end position="176"/>
    </location>
</feature>
<keyword evidence="1" id="KW-0732">Signal</keyword>
<dbReference type="AlphaFoldDB" id="A0A4Q4LYI7"/>
<reference evidence="3" key="1">
    <citation type="journal article" date="2019" name="bioRxiv">
        <title>Genomics, evolutionary history and diagnostics of the Alternaria alternata species group including apple and Asian pear pathotypes.</title>
        <authorList>
            <person name="Armitage A.D."/>
            <person name="Cockerton H.M."/>
            <person name="Sreenivasaprasad S."/>
            <person name="Woodhall J.W."/>
            <person name="Lane C.R."/>
            <person name="Harrison R.J."/>
            <person name="Clarkson J.P."/>
        </authorList>
    </citation>
    <scope>NUCLEOTIDE SEQUENCE [LARGE SCALE GENOMIC DNA]</scope>
    <source>
        <strain evidence="3">FERA 1082</strain>
    </source>
</reference>
<gene>
    <name evidence="2" type="ORF">AA0114_g12568</name>
</gene>